<comment type="caution">
    <text evidence="1">The sequence shown here is derived from an EMBL/GenBank/DDBJ whole genome shotgun (WGS) entry which is preliminary data.</text>
</comment>
<evidence type="ECO:0000313" key="2">
    <source>
        <dbReference type="Proteomes" id="UP001367508"/>
    </source>
</evidence>
<organism evidence="1 2">
    <name type="scientific">Canavalia gladiata</name>
    <name type="common">Sword bean</name>
    <name type="synonym">Dolichos gladiatus</name>
    <dbReference type="NCBI Taxonomy" id="3824"/>
    <lineage>
        <taxon>Eukaryota</taxon>
        <taxon>Viridiplantae</taxon>
        <taxon>Streptophyta</taxon>
        <taxon>Embryophyta</taxon>
        <taxon>Tracheophyta</taxon>
        <taxon>Spermatophyta</taxon>
        <taxon>Magnoliopsida</taxon>
        <taxon>eudicotyledons</taxon>
        <taxon>Gunneridae</taxon>
        <taxon>Pentapetalae</taxon>
        <taxon>rosids</taxon>
        <taxon>fabids</taxon>
        <taxon>Fabales</taxon>
        <taxon>Fabaceae</taxon>
        <taxon>Papilionoideae</taxon>
        <taxon>50 kb inversion clade</taxon>
        <taxon>NPAAA clade</taxon>
        <taxon>indigoferoid/millettioid clade</taxon>
        <taxon>Phaseoleae</taxon>
        <taxon>Canavalia</taxon>
    </lineage>
</organism>
<evidence type="ECO:0000313" key="1">
    <source>
        <dbReference type="EMBL" id="KAK7328099.1"/>
    </source>
</evidence>
<dbReference type="AlphaFoldDB" id="A0AAN9QAT6"/>
<dbReference type="EMBL" id="JAYMYQ010000005">
    <property type="protein sequence ID" value="KAK7328099.1"/>
    <property type="molecule type" value="Genomic_DNA"/>
</dbReference>
<proteinExistence type="predicted"/>
<keyword evidence="2" id="KW-1185">Reference proteome</keyword>
<name>A0AAN9QAT6_CANGL</name>
<gene>
    <name evidence="1" type="ORF">VNO77_22195</name>
</gene>
<accession>A0AAN9QAT6</accession>
<reference evidence="1 2" key="1">
    <citation type="submission" date="2024-01" db="EMBL/GenBank/DDBJ databases">
        <title>The genomes of 5 underutilized Papilionoideae crops provide insights into root nodulation and disease resistanc.</title>
        <authorList>
            <person name="Jiang F."/>
        </authorList>
    </citation>
    <scope>NUCLEOTIDE SEQUENCE [LARGE SCALE GENOMIC DNA]</scope>
    <source>
        <strain evidence="1">LVBAO_FW01</strain>
        <tissue evidence="1">Leaves</tissue>
    </source>
</reference>
<sequence>MGCLHDLRSSTVIKGWFRILASKPFSYFLFHTSKTLLSAKPLNSLSPIGNHLCSAIERFHLAPTNFSAIVYARSGKNDDKGKWMEDDSFLDSGIVDIIPNPP</sequence>
<protein>
    <submittedName>
        <fullName evidence="1">Uncharacterized protein</fullName>
    </submittedName>
</protein>
<dbReference type="Proteomes" id="UP001367508">
    <property type="component" value="Unassembled WGS sequence"/>
</dbReference>